<feature type="region of interest" description="Disordered" evidence="1">
    <location>
        <begin position="1"/>
        <end position="71"/>
    </location>
</feature>
<reference evidence="2" key="1">
    <citation type="submission" date="2009-11" db="EMBL/GenBank/DDBJ databases">
        <authorList>
            <consortium name="The Broad Institute Genome Sequencing Platform"/>
            <person name="Ward D."/>
            <person name="Feldgarden M."/>
            <person name="Earl A."/>
            <person name="Young S.K."/>
            <person name="Zeng Q."/>
            <person name="Koehrsen M."/>
            <person name="Alvarado L."/>
            <person name="Berlin A."/>
            <person name="Bochicchio J."/>
            <person name="Borenstein D."/>
            <person name="Chapman S.B."/>
            <person name="Chen Z."/>
            <person name="Engels R."/>
            <person name="Freedman E."/>
            <person name="Gellesch M."/>
            <person name="Goldberg J."/>
            <person name="Griggs A."/>
            <person name="Gujja S."/>
            <person name="Heilman E."/>
            <person name="Heiman D."/>
            <person name="Hepburn T."/>
            <person name="Howarth C."/>
            <person name="Jen D."/>
            <person name="Larson L."/>
            <person name="Lewis B."/>
            <person name="Mehta T."/>
            <person name="Park D."/>
            <person name="Pearson M."/>
            <person name="Roberts A."/>
            <person name="Saif S."/>
            <person name="Shea T."/>
            <person name="Shenoy N."/>
            <person name="Sisk P."/>
            <person name="Stolte C."/>
            <person name="Sykes S."/>
            <person name="Thomson T."/>
            <person name="Walk T."/>
            <person name="White J."/>
            <person name="Yandava C."/>
            <person name="Izard J."/>
            <person name="Baranova O.V."/>
            <person name="Blanton J.M."/>
            <person name="Tanner A.C."/>
            <person name="Dewhirst F.E."/>
            <person name="Haas B."/>
            <person name="Nusbaum C."/>
            <person name="Birren B."/>
        </authorList>
    </citation>
    <scope>NUCLEOTIDE SEQUENCE [LARGE SCALE GENOMIC DNA]</scope>
    <source>
        <strain evidence="2">1-1 BBBD Race 1</strain>
    </source>
</reference>
<evidence type="ECO:0000313" key="4">
    <source>
        <dbReference type="Proteomes" id="UP000005240"/>
    </source>
</evidence>
<name>A0A180G410_PUCT1</name>
<dbReference type="Proteomes" id="UP000005240">
    <property type="component" value="Unassembled WGS sequence"/>
</dbReference>
<reference evidence="3 4" key="3">
    <citation type="journal article" date="2017" name="G3 (Bethesda)">
        <title>Comparative analysis highlights variable genome content of wheat rusts and divergence of the mating loci.</title>
        <authorList>
            <person name="Cuomo C.A."/>
            <person name="Bakkeren G."/>
            <person name="Khalil H.B."/>
            <person name="Panwar V."/>
            <person name="Joly D."/>
            <person name="Linning R."/>
            <person name="Sakthikumar S."/>
            <person name="Song X."/>
            <person name="Adiconis X."/>
            <person name="Fan L."/>
            <person name="Goldberg J.M."/>
            <person name="Levin J.Z."/>
            <person name="Young S."/>
            <person name="Zeng Q."/>
            <person name="Anikster Y."/>
            <person name="Bruce M."/>
            <person name="Wang M."/>
            <person name="Yin C."/>
            <person name="McCallum B."/>
            <person name="Szabo L.J."/>
            <person name="Hulbert S."/>
            <person name="Chen X."/>
            <person name="Fellers J.P."/>
        </authorList>
    </citation>
    <scope>NUCLEOTIDE SEQUENCE</scope>
    <source>
        <strain evidence="4">Isolate 1-1 / race 1 (BBBD)</strain>
        <strain evidence="3">isolate 1-1 / race 1 (BBBD)</strain>
    </source>
</reference>
<dbReference type="EMBL" id="ADAS02000540">
    <property type="protein sequence ID" value="OAV87189.1"/>
    <property type="molecule type" value="Genomic_DNA"/>
</dbReference>
<evidence type="ECO:0000256" key="1">
    <source>
        <dbReference type="SAM" id="MobiDB-lite"/>
    </source>
</evidence>
<reference evidence="2" key="2">
    <citation type="submission" date="2016-05" db="EMBL/GenBank/DDBJ databases">
        <title>Comparative analysis highlights variable genome content of wheat rusts and divergence of the mating loci.</title>
        <authorList>
            <person name="Cuomo C.A."/>
            <person name="Bakkeren G."/>
            <person name="Szabo L."/>
            <person name="Khalil H."/>
            <person name="Joly D."/>
            <person name="Goldberg J."/>
            <person name="Young S."/>
            <person name="Zeng Q."/>
            <person name="Fellers J."/>
        </authorList>
    </citation>
    <scope>NUCLEOTIDE SEQUENCE [LARGE SCALE GENOMIC DNA]</scope>
    <source>
        <strain evidence="2">1-1 BBBD Race 1</strain>
    </source>
</reference>
<keyword evidence="4" id="KW-1185">Reference proteome</keyword>
<feature type="compositionally biased region" description="Polar residues" evidence="1">
    <location>
        <begin position="1"/>
        <end position="10"/>
    </location>
</feature>
<sequence length="71" mass="7981">MHTVKLSASSARHVEKVNPGPKTLLERISVNTKDKFAQDKTNQTTKSTQREETEDGEQGQKTPNSNNRENN</sequence>
<dbReference type="VEuPathDB" id="FungiDB:PTTG_29531"/>
<evidence type="ECO:0000313" key="3">
    <source>
        <dbReference type="EnsemblFungi" id="PTTG_29531-t43_1-p1"/>
    </source>
</evidence>
<evidence type="ECO:0000313" key="2">
    <source>
        <dbReference type="EMBL" id="OAV87189.1"/>
    </source>
</evidence>
<gene>
    <name evidence="2" type="ORF">PTTG_29531</name>
</gene>
<dbReference type="EnsemblFungi" id="PTTG_29531-t43_1">
    <property type="protein sequence ID" value="PTTG_29531-t43_1-p1"/>
    <property type="gene ID" value="PTTG_29531"/>
</dbReference>
<organism evidence="2">
    <name type="scientific">Puccinia triticina (isolate 1-1 / race 1 (BBBD))</name>
    <name type="common">Brown leaf rust fungus</name>
    <dbReference type="NCBI Taxonomy" id="630390"/>
    <lineage>
        <taxon>Eukaryota</taxon>
        <taxon>Fungi</taxon>
        <taxon>Dikarya</taxon>
        <taxon>Basidiomycota</taxon>
        <taxon>Pucciniomycotina</taxon>
        <taxon>Pucciniomycetes</taxon>
        <taxon>Pucciniales</taxon>
        <taxon>Pucciniaceae</taxon>
        <taxon>Puccinia</taxon>
    </lineage>
</organism>
<protein>
    <submittedName>
        <fullName evidence="2 3">Uncharacterized protein</fullName>
    </submittedName>
</protein>
<proteinExistence type="predicted"/>
<reference evidence="3" key="4">
    <citation type="submission" date="2025-05" db="UniProtKB">
        <authorList>
            <consortium name="EnsemblFungi"/>
        </authorList>
    </citation>
    <scope>IDENTIFICATION</scope>
    <source>
        <strain evidence="3">isolate 1-1 / race 1 (BBBD)</strain>
    </source>
</reference>
<feature type="compositionally biased region" description="Polar residues" evidence="1">
    <location>
        <begin position="59"/>
        <end position="71"/>
    </location>
</feature>
<accession>A0A180G410</accession>
<dbReference type="AlphaFoldDB" id="A0A180G410"/>